<evidence type="ECO:0000313" key="6">
    <source>
        <dbReference type="Proteomes" id="UP000887561"/>
    </source>
</evidence>
<accession>A0A915MCP0</accession>
<evidence type="ECO:0000313" key="7">
    <source>
        <dbReference type="WBParaSite" id="scaffold34671_cov252.g21532"/>
    </source>
</evidence>
<keyword evidence="2 4" id="KW-0560">Oxidoreductase</keyword>
<dbReference type="PROSITE" id="PS00687">
    <property type="entry name" value="ALDEHYDE_DEHYDR_GLU"/>
    <property type="match status" value="1"/>
</dbReference>
<dbReference type="WBParaSite" id="scaffold34671_cov252.g21532">
    <property type="protein sequence ID" value="scaffold34671_cov252.g21532"/>
    <property type="gene ID" value="scaffold34671_cov252.g21532"/>
</dbReference>
<dbReference type="InterPro" id="IPR029510">
    <property type="entry name" value="Ald_DH_CS_GLU"/>
</dbReference>
<dbReference type="Proteomes" id="UP000887561">
    <property type="component" value="Unplaced"/>
</dbReference>
<evidence type="ECO:0000256" key="3">
    <source>
        <dbReference type="PROSITE-ProRule" id="PRU10007"/>
    </source>
</evidence>
<dbReference type="InterPro" id="IPR016163">
    <property type="entry name" value="Ald_DH_C"/>
</dbReference>
<proteinExistence type="inferred from homology"/>
<reference evidence="7" key="1">
    <citation type="submission" date="2022-11" db="UniProtKB">
        <authorList>
            <consortium name="WormBaseParasite"/>
        </authorList>
    </citation>
    <scope>IDENTIFICATION</scope>
</reference>
<sequence length="551" mass="60499">MAGEFTIPENLNGGLFFFGGIRRTVCGINTFPVFEPRTGQQLMQCPCADAALVDLVIGQAFAAQRAWAAKSPFERSKILLRAAELIRANLELIAKWEVKTNGKPLTEARSDIESSADTFSFYGGILSSQMKGQNNGRFAYTQREPFGVVGCIGAWNYPFQTCCWKVAPALAAGNAVIYKPSPFAPASPVLLAELLKAAGLPDGLFNVLQGEAATGEMICTNQDIAKVSFTGSLLTGMKIQKACAEPKRIKPVTLELGGKSALIIFDDADMKTAVEAAMLANFLNQGEVCTNATRVFVQKSIFDEFQNLLLAEMERKLIVGDPLDERTTVGATINEQHLQKVCGYVDRAVQQGAQLLCGGIRIHPTNVEDGFYFKPALLTGLNDEMEIVREEVFGAVCLLLPFVNEKEAIERANKSDYGLAAGICTKSLSRAHRVAAQLQAGTIYVNTYNDTEVHIPFGGYKNSGYGRENCVECLHSFTQLKSVYVNIGNEQNNANKERSIQKRWVPLIEELKEANEQYPFLGFVDSLTSKREVSESELNSLLKNAWLGRRR</sequence>
<dbReference type="PROSITE" id="PS00070">
    <property type="entry name" value="ALDEHYDE_DEHYDR_CYS"/>
    <property type="match status" value="1"/>
</dbReference>
<evidence type="ECO:0000256" key="1">
    <source>
        <dbReference type="ARBA" id="ARBA00009986"/>
    </source>
</evidence>
<keyword evidence="6" id="KW-1185">Reference proteome</keyword>
<dbReference type="SUPFAM" id="SSF53720">
    <property type="entry name" value="ALDH-like"/>
    <property type="match status" value="1"/>
</dbReference>
<dbReference type="GO" id="GO:0016620">
    <property type="term" value="F:oxidoreductase activity, acting on the aldehyde or oxo group of donors, NAD or NADP as acceptor"/>
    <property type="evidence" value="ECO:0007669"/>
    <property type="project" value="InterPro"/>
</dbReference>
<protein>
    <submittedName>
        <fullName evidence="7">Aldehyde dehydrogenase domain-containing protein</fullName>
    </submittedName>
</protein>
<dbReference type="Gene3D" id="3.40.309.10">
    <property type="entry name" value="Aldehyde Dehydrogenase, Chain A, domain 2"/>
    <property type="match status" value="1"/>
</dbReference>
<dbReference type="InterPro" id="IPR015590">
    <property type="entry name" value="Aldehyde_DH_dom"/>
</dbReference>
<dbReference type="Gene3D" id="3.40.605.10">
    <property type="entry name" value="Aldehyde Dehydrogenase, Chain A, domain 1"/>
    <property type="match status" value="1"/>
</dbReference>
<dbReference type="PANTHER" id="PTHR11699">
    <property type="entry name" value="ALDEHYDE DEHYDROGENASE-RELATED"/>
    <property type="match status" value="1"/>
</dbReference>
<dbReference type="InterPro" id="IPR016162">
    <property type="entry name" value="Ald_DH_N"/>
</dbReference>
<comment type="similarity">
    <text evidence="1 4">Belongs to the aldehyde dehydrogenase family.</text>
</comment>
<dbReference type="Pfam" id="PF00171">
    <property type="entry name" value="Aldedh"/>
    <property type="match status" value="1"/>
</dbReference>
<feature type="active site" evidence="3">
    <location>
        <position position="255"/>
    </location>
</feature>
<organism evidence="6 7">
    <name type="scientific">Meloidogyne javanica</name>
    <name type="common">Root-knot nematode worm</name>
    <dbReference type="NCBI Taxonomy" id="6303"/>
    <lineage>
        <taxon>Eukaryota</taxon>
        <taxon>Metazoa</taxon>
        <taxon>Ecdysozoa</taxon>
        <taxon>Nematoda</taxon>
        <taxon>Chromadorea</taxon>
        <taxon>Rhabditida</taxon>
        <taxon>Tylenchina</taxon>
        <taxon>Tylenchomorpha</taxon>
        <taxon>Tylenchoidea</taxon>
        <taxon>Meloidogynidae</taxon>
        <taxon>Meloidogyninae</taxon>
        <taxon>Meloidogyne</taxon>
        <taxon>Meloidogyne incognita group</taxon>
    </lineage>
</organism>
<evidence type="ECO:0000259" key="5">
    <source>
        <dbReference type="Pfam" id="PF00171"/>
    </source>
</evidence>
<dbReference type="FunFam" id="3.40.605.10:FF:000007">
    <property type="entry name" value="NAD/NADP-dependent betaine aldehyde dehydrogenase"/>
    <property type="match status" value="1"/>
</dbReference>
<feature type="domain" description="Aldehyde dehydrogenase" evidence="5">
    <location>
        <begin position="29"/>
        <end position="483"/>
    </location>
</feature>
<dbReference type="InterPro" id="IPR016161">
    <property type="entry name" value="Ald_DH/histidinol_DH"/>
</dbReference>
<dbReference type="AlphaFoldDB" id="A0A915MCP0"/>
<name>A0A915MCP0_MELJA</name>
<dbReference type="FunFam" id="3.40.309.10:FF:000012">
    <property type="entry name" value="Betaine aldehyde dehydrogenase"/>
    <property type="match status" value="1"/>
</dbReference>
<dbReference type="InterPro" id="IPR016160">
    <property type="entry name" value="Ald_DH_CS_CYS"/>
</dbReference>
<evidence type="ECO:0000256" key="2">
    <source>
        <dbReference type="ARBA" id="ARBA00023002"/>
    </source>
</evidence>
<evidence type="ECO:0000256" key="4">
    <source>
        <dbReference type="RuleBase" id="RU003345"/>
    </source>
</evidence>